<keyword evidence="6 7" id="KW-0012">Acyltransferase</keyword>
<dbReference type="GO" id="GO:0009247">
    <property type="term" value="P:glycolipid biosynthetic process"/>
    <property type="evidence" value="ECO:0007669"/>
    <property type="project" value="UniProtKB-ARBA"/>
</dbReference>
<dbReference type="InterPro" id="IPR004960">
    <property type="entry name" value="LipA_acyltrans"/>
</dbReference>
<keyword evidence="4 7" id="KW-0808">Transferase</keyword>
<evidence type="ECO:0000256" key="2">
    <source>
        <dbReference type="ARBA" id="ARBA00022475"/>
    </source>
</evidence>
<proteinExistence type="predicted"/>
<evidence type="ECO:0000313" key="8">
    <source>
        <dbReference type="Proteomes" id="UP000658613"/>
    </source>
</evidence>
<evidence type="ECO:0000256" key="5">
    <source>
        <dbReference type="ARBA" id="ARBA00023136"/>
    </source>
</evidence>
<accession>A0A931DX52</accession>
<reference evidence="7" key="1">
    <citation type="submission" date="2020-11" db="EMBL/GenBank/DDBJ databases">
        <title>Sequencing the genomes of 1000 actinobacteria strains.</title>
        <authorList>
            <person name="Klenk H.-P."/>
        </authorList>
    </citation>
    <scope>NUCLEOTIDE SEQUENCE</scope>
    <source>
        <strain evidence="7">DSM 45632</strain>
    </source>
</reference>
<keyword evidence="5" id="KW-0472">Membrane</keyword>
<dbReference type="CDD" id="cd07984">
    <property type="entry name" value="LPLAT_LABLAT-like"/>
    <property type="match status" value="1"/>
</dbReference>
<dbReference type="PANTHER" id="PTHR30606:SF10">
    <property type="entry name" value="PHOSPHATIDYLINOSITOL MANNOSIDE ACYLTRANSFERASE"/>
    <property type="match status" value="1"/>
</dbReference>
<dbReference type="GO" id="GO:0008913">
    <property type="term" value="F:Kdo2-lipid IVA acyltransferase activity"/>
    <property type="evidence" value="ECO:0007669"/>
    <property type="project" value="UniProtKB-EC"/>
</dbReference>
<organism evidence="7 8">
    <name type="scientific">Corynebacterium aquatimens</name>
    <dbReference type="NCBI Taxonomy" id="1190508"/>
    <lineage>
        <taxon>Bacteria</taxon>
        <taxon>Bacillati</taxon>
        <taxon>Actinomycetota</taxon>
        <taxon>Actinomycetes</taxon>
        <taxon>Mycobacteriales</taxon>
        <taxon>Corynebacteriaceae</taxon>
        <taxon>Corynebacterium</taxon>
    </lineage>
</organism>
<dbReference type="EC" id="2.3.1.241" evidence="7"/>
<keyword evidence="3" id="KW-0997">Cell inner membrane</keyword>
<protein>
    <submittedName>
        <fullName evidence="7">KDO2-lipid IV(A) lauroyltransferase</fullName>
        <ecNumber evidence="7">2.3.1.241</ecNumber>
    </submittedName>
</protein>
<dbReference type="AlphaFoldDB" id="A0A931DX52"/>
<name>A0A931DX52_9CORY</name>
<keyword evidence="8" id="KW-1185">Reference proteome</keyword>
<dbReference type="Proteomes" id="UP000658613">
    <property type="component" value="Unassembled WGS sequence"/>
</dbReference>
<sequence length="305" mass="33993">MAAFTESLSAAGYLAGWRIVRWMPNGVATRLFNAGADWAARKEKGTYYLRRNLARVVGEDNVTDELVRASMRSYARYWQEAFRLPSIAGKPALMRILDESINHGRPEIEATLARGKGLILTLPHSGNWDMAGMWLVNRYDQFATVAERLKPEVLFDAFVDYRESMGFEVLAASGSDTPPYERLKEVLEGNGIVCLMGERDLTPRGVPVNFFGEEATLPAGPAKLAIDTGAGLHVAHAWFEGTADNPRWGLLATPEVEVTTVEETTQRVADLFAENIAAHPEDWHALQPIWLSDRRKRSPNEENGH</sequence>
<comment type="subcellular location">
    <subcellularLocation>
        <location evidence="1">Cell inner membrane</location>
    </subcellularLocation>
</comment>
<dbReference type="RefSeq" id="WP_196824239.1">
    <property type="nucleotide sequence ID" value="NZ_CP046980.1"/>
</dbReference>
<comment type="caution">
    <text evidence="7">The sequence shown here is derived from an EMBL/GenBank/DDBJ whole genome shotgun (WGS) entry which is preliminary data.</text>
</comment>
<dbReference type="Pfam" id="PF03279">
    <property type="entry name" value="Lip_A_acyltrans"/>
    <property type="match status" value="1"/>
</dbReference>
<dbReference type="GO" id="GO:0005886">
    <property type="term" value="C:plasma membrane"/>
    <property type="evidence" value="ECO:0007669"/>
    <property type="project" value="UniProtKB-SubCell"/>
</dbReference>
<dbReference type="NCBIfam" id="NF005919">
    <property type="entry name" value="PRK07920.1"/>
    <property type="match status" value="1"/>
</dbReference>
<evidence type="ECO:0000313" key="7">
    <source>
        <dbReference type="EMBL" id="MBG6121730.1"/>
    </source>
</evidence>
<dbReference type="PANTHER" id="PTHR30606">
    <property type="entry name" value="LIPID A BIOSYNTHESIS LAUROYL ACYLTRANSFERASE"/>
    <property type="match status" value="1"/>
</dbReference>
<evidence type="ECO:0000256" key="4">
    <source>
        <dbReference type="ARBA" id="ARBA00022679"/>
    </source>
</evidence>
<gene>
    <name evidence="7" type="ORF">IW254_000699</name>
</gene>
<evidence type="ECO:0000256" key="6">
    <source>
        <dbReference type="ARBA" id="ARBA00023315"/>
    </source>
</evidence>
<dbReference type="EMBL" id="JADOUE010000001">
    <property type="protein sequence ID" value="MBG6121730.1"/>
    <property type="molecule type" value="Genomic_DNA"/>
</dbReference>
<evidence type="ECO:0000256" key="3">
    <source>
        <dbReference type="ARBA" id="ARBA00022519"/>
    </source>
</evidence>
<keyword evidence="2" id="KW-1003">Cell membrane</keyword>
<evidence type="ECO:0000256" key="1">
    <source>
        <dbReference type="ARBA" id="ARBA00004533"/>
    </source>
</evidence>